<proteinExistence type="predicted"/>
<reference evidence="2" key="1">
    <citation type="journal article" date="2005" name="Nature">
        <title>The map-based sequence of the rice genome.</title>
        <authorList>
            <consortium name="International rice genome sequencing project (IRGSP)"/>
            <person name="Matsumoto T."/>
            <person name="Wu J."/>
            <person name="Kanamori H."/>
            <person name="Katayose Y."/>
            <person name="Fujisawa M."/>
            <person name="Namiki N."/>
            <person name="Mizuno H."/>
            <person name="Yamamoto K."/>
            <person name="Antonio B.A."/>
            <person name="Baba T."/>
            <person name="Sakata K."/>
            <person name="Nagamura Y."/>
            <person name="Aoki H."/>
            <person name="Arikawa K."/>
            <person name="Arita K."/>
            <person name="Bito T."/>
            <person name="Chiden Y."/>
            <person name="Fujitsuka N."/>
            <person name="Fukunaka R."/>
            <person name="Hamada M."/>
            <person name="Harada C."/>
            <person name="Hayashi A."/>
            <person name="Hijishita S."/>
            <person name="Honda M."/>
            <person name="Hosokawa S."/>
            <person name="Ichikawa Y."/>
            <person name="Idonuma A."/>
            <person name="Iijima M."/>
            <person name="Ikeda M."/>
            <person name="Ikeno M."/>
            <person name="Ito K."/>
            <person name="Ito S."/>
            <person name="Ito T."/>
            <person name="Ito Y."/>
            <person name="Ito Y."/>
            <person name="Iwabuchi A."/>
            <person name="Kamiya K."/>
            <person name="Karasawa W."/>
            <person name="Kurita K."/>
            <person name="Katagiri S."/>
            <person name="Kikuta A."/>
            <person name="Kobayashi H."/>
            <person name="Kobayashi N."/>
            <person name="Machita K."/>
            <person name="Maehara T."/>
            <person name="Masukawa M."/>
            <person name="Mizubayashi T."/>
            <person name="Mukai Y."/>
            <person name="Nagasaki H."/>
            <person name="Nagata Y."/>
            <person name="Naito S."/>
            <person name="Nakashima M."/>
            <person name="Nakama Y."/>
            <person name="Nakamichi Y."/>
            <person name="Nakamura M."/>
            <person name="Meguro A."/>
            <person name="Negishi M."/>
            <person name="Ohta I."/>
            <person name="Ohta T."/>
            <person name="Okamoto M."/>
            <person name="Ono N."/>
            <person name="Saji S."/>
            <person name="Sakaguchi M."/>
            <person name="Sakai K."/>
            <person name="Shibata M."/>
            <person name="Shimokawa T."/>
            <person name="Song J."/>
            <person name="Takazaki Y."/>
            <person name="Terasawa K."/>
            <person name="Tsugane M."/>
            <person name="Tsuji K."/>
            <person name="Ueda S."/>
            <person name="Waki K."/>
            <person name="Yamagata H."/>
            <person name="Yamamoto M."/>
            <person name="Yamamoto S."/>
            <person name="Yamane H."/>
            <person name="Yoshiki S."/>
            <person name="Yoshihara R."/>
            <person name="Yukawa K."/>
            <person name="Zhong H."/>
            <person name="Yano M."/>
            <person name="Yuan Q."/>
            <person name="Ouyang S."/>
            <person name="Liu J."/>
            <person name="Jones K.M."/>
            <person name="Gansberger K."/>
            <person name="Moffat K."/>
            <person name="Hill J."/>
            <person name="Bera J."/>
            <person name="Fadrosh D."/>
            <person name="Jin S."/>
            <person name="Johri S."/>
            <person name="Kim M."/>
            <person name="Overton L."/>
            <person name="Reardon M."/>
            <person name="Tsitrin T."/>
            <person name="Vuong H."/>
            <person name="Weaver B."/>
            <person name="Ciecko A."/>
            <person name="Tallon L."/>
            <person name="Jackson J."/>
            <person name="Pai G."/>
            <person name="Aken S.V."/>
            <person name="Utterback T."/>
            <person name="Reidmuller S."/>
            <person name="Feldblyum T."/>
            <person name="Hsiao J."/>
            <person name="Zismann V."/>
            <person name="Iobst S."/>
            <person name="de Vazeille A.R."/>
            <person name="Buell C.R."/>
            <person name="Ying K."/>
            <person name="Li Y."/>
            <person name="Lu T."/>
            <person name="Huang Y."/>
            <person name="Zhao Q."/>
            <person name="Feng Q."/>
            <person name="Zhang L."/>
            <person name="Zhu J."/>
            <person name="Weng Q."/>
            <person name="Mu J."/>
            <person name="Lu Y."/>
            <person name="Fan D."/>
            <person name="Liu Y."/>
            <person name="Guan J."/>
            <person name="Zhang Y."/>
            <person name="Yu S."/>
            <person name="Liu X."/>
            <person name="Zhang Y."/>
            <person name="Hong G."/>
            <person name="Han B."/>
            <person name="Choisne N."/>
            <person name="Demange N."/>
            <person name="Orjeda G."/>
            <person name="Samain S."/>
            <person name="Cattolico L."/>
            <person name="Pelletier E."/>
            <person name="Couloux A."/>
            <person name="Segurens B."/>
            <person name="Wincker P."/>
            <person name="D'Hont A."/>
            <person name="Scarpelli C."/>
            <person name="Weissenbach J."/>
            <person name="Salanoubat M."/>
            <person name="Quetier F."/>
            <person name="Yu Y."/>
            <person name="Kim H.R."/>
            <person name="Rambo T."/>
            <person name="Currie J."/>
            <person name="Collura K."/>
            <person name="Luo M."/>
            <person name="Yang T."/>
            <person name="Ammiraju J.S.S."/>
            <person name="Engler F."/>
            <person name="Soderlund C."/>
            <person name="Wing R.A."/>
            <person name="Palmer L.E."/>
            <person name="de la Bastide M."/>
            <person name="Spiegel L."/>
            <person name="Nascimento L."/>
            <person name="Zutavern T."/>
            <person name="O'Shaughnessy A."/>
            <person name="Dike S."/>
            <person name="Dedhia N."/>
            <person name="Preston R."/>
            <person name="Balija V."/>
            <person name="McCombie W.R."/>
            <person name="Chow T."/>
            <person name="Chen H."/>
            <person name="Chung M."/>
            <person name="Chen C."/>
            <person name="Shaw J."/>
            <person name="Wu H."/>
            <person name="Hsiao K."/>
            <person name="Chao Y."/>
            <person name="Chu M."/>
            <person name="Cheng C."/>
            <person name="Hour A."/>
            <person name="Lee P."/>
            <person name="Lin S."/>
            <person name="Lin Y."/>
            <person name="Liou J."/>
            <person name="Liu S."/>
            <person name="Hsing Y."/>
            <person name="Raghuvanshi S."/>
            <person name="Mohanty A."/>
            <person name="Bharti A.K."/>
            <person name="Gaur A."/>
            <person name="Gupta V."/>
            <person name="Kumar D."/>
            <person name="Ravi V."/>
            <person name="Vij S."/>
            <person name="Kapur A."/>
            <person name="Khurana P."/>
            <person name="Khurana P."/>
            <person name="Khurana J.P."/>
            <person name="Tyagi A.K."/>
            <person name="Gaikwad K."/>
            <person name="Singh A."/>
            <person name="Dalal V."/>
            <person name="Srivastava S."/>
            <person name="Dixit A."/>
            <person name="Pal A.K."/>
            <person name="Ghazi I.A."/>
            <person name="Yadav M."/>
            <person name="Pandit A."/>
            <person name="Bhargava A."/>
            <person name="Sureshbabu K."/>
            <person name="Batra K."/>
            <person name="Sharma T.R."/>
            <person name="Mohapatra T."/>
            <person name="Singh N.K."/>
            <person name="Messing J."/>
            <person name="Nelson A.B."/>
            <person name="Fuks G."/>
            <person name="Kavchok S."/>
            <person name="Keizer G."/>
            <person name="Linton E."/>
            <person name="Llaca V."/>
            <person name="Song R."/>
            <person name="Tanyolac B."/>
            <person name="Young S."/>
            <person name="Ho-Il K."/>
            <person name="Hahn J.H."/>
            <person name="Sangsakoo G."/>
            <person name="Vanavichit A."/>
            <person name="de Mattos Luiz.A.T."/>
            <person name="Zimmer P.D."/>
            <person name="Malone G."/>
            <person name="Dellagostin O."/>
            <person name="de Oliveira A.C."/>
            <person name="Bevan M."/>
            <person name="Bancroft I."/>
            <person name="Minx P."/>
            <person name="Cordum H."/>
            <person name="Wilson R."/>
            <person name="Cheng Z."/>
            <person name="Jin W."/>
            <person name="Jiang J."/>
            <person name="Leong S.A."/>
            <person name="Iwama H."/>
            <person name="Gojobori T."/>
            <person name="Itoh T."/>
            <person name="Niimura Y."/>
            <person name="Fujii Y."/>
            <person name="Habara T."/>
            <person name="Sakai H."/>
            <person name="Sato Y."/>
            <person name="Wilson G."/>
            <person name="Kumar K."/>
            <person name="McCouch S."/>
            <person name="Juretic N."/>
            <person name="Hoen D."/>
            <person name="Wright S."/>
            <person name="Bruskiewich R."/>
            <person name="Bureau T."/>
            <person name="Miyao A."/>
            <person name="Hirochika H."/>
            <person name="Nishikawa T."/>
            <person name="Kadowaki K."/>
            <person name="Sugiura M."/>
            <person name="Burr B."/>
            <person name="Sasaki T."/>
        </authorList>
    </citation>
    <scope>NUCLEOTIDE SEQUENCE [LARGE SCALE GENOMIC DNA]</scope>
    <source>
        <strain evidence="2">cv. Nipponbare</strain>
    </source>
</reference>
<feature type="non-terminal residue" evidence="1">
    <location>
        <position position="1"/>
    </location>
</feature>
<accession>A0A0P0XU49</accession>
<organism evidence="1 2">
    <name type="scientific">Oryza sativa subsp. japonica</name>
    <name type="common">Rice</name>
    <dbReference type="NCBI Taxonomy" id="39947"/>
    <lineage>
        <taxon>Eukaryota</taxon>
        <taxon>Viridiplantae</taxon>
        <taxon>Streptophyta</taxon>
        <taxon>Embryophyta</taxon>
        <taxon>Tracheophyta</taxon>
        <taxon>Spermatophyta</taxon>
        <taxon>Magnoliopsida</taxon>
        <taxon>Liliopsida</taxon>
        <taxon>Poales</taxon>
        <taxon>Poaceae</taxon>
        <taxon>BOP clade</taxon>
        <taxon>Oryzoideae</taxon>
        <taxon>Oryzeae</taxon>
        <taxon>Oryzinae</taxon>
        <taxon>Oryza</taxon>
        <taxon>Oryza sativa</taxon>
    </lineage>
</organism>
<dbReference type="Gramene" id="Os10t0410900-01">
    <property type="protein sequence ID" value="Os10t0410900-01"/>
    <property type="gene ID" value="Os10g0410900"/>
</dbReference>
<evidence type="ECO:0000313" key="1">
    <source>
        <dbReference type="EMBL" id="BAT10809.1"/>
    </source>
</evidence>
<name>A0A0P0XU49_ORYSJ</name>
<dbReference type="PaxDb" id="39947-A0A0P0XU49"/>
<sequence length="72" mass="7933">KILHSPSKLFLLSLQVRFPPQPIQRSGRRSHCCSSSYLRLLQESPIRVAASCDVRLLSAITCGDGFHVKIGG</sequence>
<dbReference type="InParanoid" id="A0A0P0XU49"/>
<evidence type="ECO:0000313" key="2">
    <source>
        <dbReference type="Proteomes" id="UP000059680"/>
    </source>
</evidence>
<dbReference type="EMBL" id="AP014966">
    <property type="protein sequence ID" value="BAT10809.1"/>
    <property type="molecule type" value="Genomic_DNA"/>
</dbReference>
<reference evidence="1 2" key="3">
    <citation type="journal article" date="2013" name="Rice">
        <title>Improvement of the Oryza sativa Nipponbare reference genome using next generation sequence and optical map data.</title>
        <authorList>
            <person name="Kawahara Y."/>
            <person name="de la Bastide M."/>
            <person name="Hamilton J.P."/>
            <person name="Kanamori H."/>
            <person name="McCombie W.R."/>
            <person name="Ouyang S."/>
            <person name="Schwartz D.C."/>
            <person name="Tanaka T."/>
            <person name="Wu J."/>
            <person name="Zhou S."/>
            <person name="Childs K.L."/>
            <person name="Davidson R.M."/>
            <person name="Lin H."/>
            <person name="Quesada-Ocampo L."/>
            <person name="Vaillancourt B."/>
            <person name="Sakai H."/>
            <person name="Lee S.S."/>
            <person name="Kim J."/>
            <person name="Numa H."/>
            <person name="Itoh T."/>
            <person name="Buell C.R."/>
            <person name="Matsumoto T."/>
        </authorList>
    </citation>
    <scope>NUCLEOTIDE SEQUENCE [LARGE SCALE GENOMIC DNA]</scope>
    <source>
        <strain evidence="2">cv. Nipponbare</strain>
    </source>
</reference>
<protein>
    <submittedName>
        <fullName evidence="1">Os10g0410900 protein</fullName>
    </submittedName>
</protein>
<reference evidence="1 2" key="2">
    <citation type="journal article" date="2013" name="Plant Cell Physiol.">
        <title>Rice Annotation Project Database (RAP-DB): an integrative and interactive database for rice genomics.</title>
        <authorList>
            <person name="Sakai H."/>
            <person name="Lee S.S."/>
            <person name="Tanaka T."/>
            <person name="Numa H."/>
            <person name="Kim J."/>
            <person name="Kawahara Y."/>
            <person name="Wakimoto H."/>
            <person name="Yang C.C."/>
            <person name="Iwamoto M."/>
            <person name="Abe T."/>
            <person name="Yamada Y."/>
            <person name="Muto A."/>
            <person name="Inokuchi H."/>
            <person name="Ikemura T."/>
            <person name="Matsumoto T."/>
            <person name="Sasaki T."/>
            <person name="Itoh T."/>
        </authorList>
    </citation>
    <scope>NUCLEOTIDE SEQUENCE [LARGE SCALE GENOMIC DNA]</scope>
    <source>
        <strain evidence="2">cv. Nipponbare</strain>
    </source>
</reference>
<gene>
    <name evidence="1" type="ordered locus">Os10g0410900</name>
    <name evidence="1" type="ORF">OSNPB_100410900</name>
</gene>
<dbReference type="Proteomes" id="UP000059680">
    <property type="component" value="Chromosome 10"/>
</dbReference>
<dbReference type="AlphaFoldDB" id="A0A0P0XU49"/>
<keyword evidence="2" id="KW-1185">Reference proteome</keyword>